<keyword evidence="1" id="KW-0472">Membrane</keyword>
<reference evidence="2" key="1">
    <citation type="journal article" date="2020" name="Ecol. Evol.">
        <title>Genome structure and content of the rice root-knot nematode (Meloidogyne graminicola).</title>
        <authorList>
            <person name="Phan N.T."/>
            <person name="Danchin E.G.J."/>
            <person name="Klopp C."/>
            <person name="Perfus-Barbeoch L."/>
            <person name="Kozlowski D.K."/>
            <person name="Koutsovoulos G.D."/>
            <person name="Lopez-Roques C."/>
            <person name="Bouchez O."/>
            <person name="Zahm M."/>
            <person name="Besnard G."/>
            <person name="Bellafiore S."/>
        </authorList>
    </citation>
    <scope>NUCLEOTIDE SEQUENCE</scope>
    <source>
        <strain evidence="2">VN-18</strain>
    </source>
</reference>
<comment type="caution">
    <text evidence="2">The sequence shown here is derived from an EMBL/GenBank/DDBJ whole genome shotgun (WGS) entry which is preliminary data.</text>
</comment>
<dbReference type="OrthoDB" id="5894231at2759"/>
<evidence type="ECO:0000256" key="1">
    <source>
        <dbReference type="SAM" id="Phobius"/>
    </source>
</evidence>
<protein>
    <recommendedName>
        <fullName evidence="4">CX domain-containing protein</fullName>
    </recommendedName>
</protein>
<dbReference type="EMBL" id="JABEBT010000122">
    <property type="protein sequence ID" value="KAF7630990.1"/>
    <property type="molecule type" value="Genomic_DNA"/>
</dbReference>
<accession>A0A8S9ZES5</accession>
<evidence type="ECO:0008006" key="4">
    <source>
        <dbReference type="Google" id="ProtNLM"/>
    </source>
</evidence>
<keyword evidence="1" id="KW-1133">Transmembrane helix</keyword>
<dbReference type="AlphaFoldDB" id="A0A8S9ZES5"/>
<keyword evidence="1" id="KW-0812">Transmembrane</keyword>
<sequence length="334" mass="37609">MPSLDSLPPPATIGAFNLNKINNNRWSKLPNSQNIQMELITRSKHNYTNTDENLDRNDLKTELLNKQQLPRIILKKNDYLDIGELLGQEQLTGSSQVLCHYKNNSLISSSTKSSKIHQPISLICQLGCCQHILGGCCILEDNELNNSSSTFSSSTTQNLVSYHWALALLFAFIICVFASTLAMLVLYWINRKRNAQTRRQLMLTKKCSLGIIDSSTASQQSGSSYGAPSLIESTITNGQQTFYNENNLNNIGNSFNLQQQQNKYFRNLYIPTSPNSLISSSEERHRSIGGYLETPQNLLKPYQVGRRLPRHLNNNLSISPTISNNSVYPTQNEF</sequence>
<dbReference type="Proteomes" id="UP000605970">
    <property type="component" value="Unassembled WGS sequence"/>
</dbReference>
<organism evidence="2 3">
    <name type="scientific">Meloidogyne graminicola</name>
    <dbReference type="NCBI Taxonomy" id="189291"/>
    <lineage>
        <taxon>Eukaryota</taxon>
        <taxon>Metazoa</taxon>
        <taxon>Ecdysozoa</taxon>
        <taxon>Nematoda</taxon>
        <taxon>Chromadorea</taxon>
        <taxon>Rhabditida</taxon>
        <taxon>Tylenchina</taxon>
        <taxon>Tylenchomorpha</taxon>
        <taxon>Tylenchoidea</taxon>
        <taxon>Meloidogynidae</taxon>
        <taxon>Meloidogyninae</taxon>
        <taxon>Meloidogyne</taxon>
    </lineage>
</organism>
<keyword evidence="3" id="KW-1185">Reference proteome</keyword>
<evidence type="ECO:0000313" key="2">
    <source>
        <dbReference type="EMBL" id="KAF7630990.1"/>
    </source>
</evidence>
<name>A0A8S9ZES5_9BILA</name>
<proteinExistence type="predicted"/>
<evidence type="ECO:0000313" key="3">
    <source>
        <dbReference type="Proteomes" id="UP000605970"/>
    </source>
</evidence>
<gene>
    <name evidence="2" type="ORF">Mgra_00008765</name>
</gene>
<feature type="transmembrane region" description="Helical" evidence="1">
    <location>
        <begin position="162"/>
        <end position="189"/>
    </location>
</feature>